<evidence type="ECO:0000256" key="2">
    <source>
        <dbReference type="SAM" id="MobiDB-lite"/>
    </source>
</evidence>
<sequence>MNALHALHFLRPWWLLTLAVLPVLPWLVQRSGQSAALRRLVDAALLPHLVEGGAHRRWVLLAAVLAAWTLAALALAGPTWERMPQPVFMNQRAQVVAVSLSQRMLATDVSPDRMTRVRYKVHALLQANKGGQNALIAYAGESFTVAPLTADASALGELLNALAPDVMPVQGDDMSSAIHRATRLLKGAGVHDGSIVVVDDHADVQAISAARAAHAAGMRVSVLGVGTVKGAPVPQARGGFERTGNGQTLMAKRDDASLRAVAQAGGGRYVPMQADNADIQALASQLRTQSGPRDTRQHAQTWRDRGPWLLLPVLLLAAFGFRRGVLLMLPLLLLSGWSLPVRAQATTWQNAWHTRDQQAAKALAEGHAREAQKLAQDPALRGTAAYRAGDYRTAAKSFAQAKGAQNEYNRGNALVHMHRYQEAIKAYDQALAADPGLNDARTNRKSVQDWLRKQRKSQGNGQGEQRDQGGKGGGASPQNGQSGQAKNGSGSSHRAQDQSKSPNDHAPSHGAKDNPSGKGQQKGSASDAQRARDAAQGKGKSGQDASKEQPSRASQSQDKQAERRAQQALKKRMDAQLGKTRSGAQKAYALGTRPKDASGQGKSLPQAMQQALQRVPDDPGGLLRRKFQLEYQRRQQRGDGAAQTDTDGSD</sequence>
<evidence type="ECO:0000256" key="1">
    <source>
        <dbReference type="PROSITE-ProRule" id="PRU00339"/>
    </source>
</evidence>
<dbReference type="RefSeq" id="WP_168609427.1">
    <property type="nucleotide sequence ID" value="NZ_JAAZQD010000004.1"/>
</dbReference>
<organism evidence="5 6">
    <name type="scientific">Oleiagrimonas citrea</name>
    <dbReference type="NCBI Taxonomy" id="1665687"/>
    <lineage>
        <taxon>Bacteria</taxon>
        <taxon>Pseudomonadati</taxon>
        <taxon>Pseudomonadota</taxon>
        <taxon>Gammaproteobacteria</taxon>
        <taxon>Lysobacterales</taxon>
        <taxon>Rhodanobacteraceae</taxon>
        <taxon>Oleiagrimonas</taxon>
    </lineage>
</organism>
<dbReference type="SMART" id="SM00028">
    <property type="entry name" value="TPR"/>
    <property type="match status" value="1"/>
</dbReference>
<dbReference type="Gene3D" id="3.40.50.410">
    <property type="entry name" value="von Willebrand factor, type A domain"/>
    <property type="match status" value="1"/>
</dbReference>
<keyword evidence="1" id="KW-0802">TPR repeat</keyword>
<reference evidence="5 6" key="1">
    <citation type="journal article" date="2017" name="Int. J. Syst. Evol. Microbiol.">
        <title>Oleiagrimonas citrea sp. nov., a marine bacterium isolated from tidal flat sediment and emended description of the genus Oleiagrimonas Fang et al. 2015 and Oleiagrimonas soli.</title>
        <authorList>
            <person name="Yang S.H."/>
            <person name="Seo H.S."/>
            <person name="Seong C.N."/>
            <person name="Kwon K.K."/>
        </authorList>
    </citation>
    <scope>NUCLEOTIDE SEQUENCE [LARGE SCALE GENOMIC DNA]</scope>
    <source>
        <strain evidence="5 6">MEBiC09124</strain>
    </source>
</reference>
<feature type="compositionally biased region" description="Basic and acidic residues" evidence="2">
    <location>
        <begin position="627"/>
        <end position="637"/>
    </location>
</feature>
<dbReference type="Proteomes" id="UP000541636">
    <property type="component" value="Unassembled WGS sequence"/>
</dbReference>
<accession>A0A846ZPP3</accession>
<dbReference type="PANTHER" id="PTHR22550:SF14">
    <property type="entry name" value="VWFA DOMAIN-CONTAINING PROTEIN"/>
    <property type="match status" value="1"/>
</dbReference>
<proteinExistence type="predicted"/>
<gene>
    <name evidence="5" type="ORF">HF690_10685</name>
</gene>
<dbReference type="InterPro" id="IPR050768">
    <property type="entry name" value="UPF0353/GerABKA_families"/>
</dbReference>
<dbReference type="InterPro" id="IPR002035">
    <property type="entry name" value="VWF_A"/>
</dbReference>
<evidence type="ECO:0000259" key="4">
    <source>
        <dbReference type="Pfam" id="PF13519"/>
    </source>
</evidence>
<dbReference type="AlphaFoldDB" id="A0A846ZPP3"/>
<name>A0A846ZPP3_9GAMM</name>
<dbReference type="InterPro" id="IPR011990">
    <property type="entry name" value="TPR-like_helical_dom_sf"/>
</dbReference>
<evidence type="ECO:0000313" key="5">
    <source>
        <dbReference type="EMBL" id="NKZ39413.1"/>
    </source>
</evidence>
<dbReference type="EMBL" id="JAAZQD010000004">
    <property type="protein sequence ID" value="NKZ39413.1"/>
    <property type="molecule type" value="Genomic_DNA"/>
</dbReference>
<dbReference type="SUPFAM" id="SSF53300">
    <property type="entry name" value="vWA-like"/>
    <property type="match status" value="1"/>
</dbReference>
<keyword evidence="3" id="KW-1133">Transmembrane helix</keyword>
<feature type="compositionally biased region" description="Polar residues" evidence="2">
    <location>
        <begin position="600"/>
        <end position="612"/>
    </location>
</feature>
<dbReference type="InterPro" id="IPR036465">
    <property type="entry name" value="vWFA_dom_sf"/>
</dbReference>
<feature type="compositionally biased region" description="Basic and acidic residues" evidence="2">
    <location>
        <begin position="494"/>
        <end position="512"/>
    </location>
</feature>
<keyword evidence="6" id="KW-1185">Reference proteome</keyword>
<dbReference type="Pfam" id="PF00515">
    <property type="entry name" value="TPR_1"/>
    <property type="match status" value="1"/>
</dbReference>
<feature type="region of interest" description="Disordered" evidence="2">
    <location>
        <begin position="436"/>
        <end position="650"/>
    </location>
</feature>
<dbReference type="PANTHER" id="PTHR22550">
    <property type="entry name" value="SPORE GERMINATION PROTEIN"/>
    <property type="match status" value="1"/>
</dbReference>
<keyword evidence="3" id="KW-0812">Transmembrane</keyword>
<dbReference type="Pfam" id="PF13519">
    <property type="entry name" value="VWA_2"/>
    <property type="match status" value="1"/>
</dbReference>
<dbReference type="PROSITE" id="PS50005">
    <property type="entry name" value="TPR"/>
    <property type="match status" value="1"/>
</dbReference>
<evidence type="ECO:0000256" key="3">
    <source>
        <dbReference type="SAM" id="Phobius"/>
    </source>
</evidence>
<feature type="domain" description="VWFA" evidence="4">
    <location>
        <begin position="97"/>
        <end position="198"/>
    </location>
</feature>
<dbReference type="Gene3D" id="1.25.40.10">
    <property type="entry name" value="Tetratricopeptide repeat domain"/>
    <property type="match status" value="1"/>
</dbReference>
<keyword evidence="3" id="KW-0472">Membrane</keyword>
<feature type="transmembrane region" description="Helical" evidence="3">
    <location>
        <begin position="58"/>
        <end position="76"/>
    </location>
</feature>
<evidence type="ECO:0000313" key="6">
    <source>
        <dbReference type="Proteomes" id="UP000541636"/>
    </source>
</evidence>
<feature type="compositionally biased region" description="Polar residues" evidence="2">
    <location>
        <begin position="476"/>
        <end position="493"/>
    </location>
</feature>
<dbReference type="SUPFAM" id="SSF48452">
    <property type="entry name" value="TPR-like"/>
    <property type="match status" value="1"/>
</dbReference>
<protein>
    <submittedName>
        <fullName evidence="5">VWA domain-containing protein</fullName>
    </submittedName>
</protein>
<feature type="repeat" description="TPR" evidence="1">
    <location>
        <begin position="404"/>
        <end position="437"/>
    </location>
</feature>
<comment type="caution">
    <text evidence="5">The sequence shown here is derived from an EMBL/GenBank/DDBJ whole genome shotgun (WGS) entry which is preliminary data.</text>
</comment>
<dbReference type="InterPro" id="IPR019734">
    <property type="entry name" value="TPR_rpt"/>
</dbReference>